<evidence type="ECO:0000256" key="1">
    <source>
        <dbReference type="ARBA" id="ARBA00009881"/>
    </source>
</evidence>
<reference evidence="6 7" key="1">
    <citation type="submission" date="2019-02" db="EMBL/GenBank/DDBJ databases">
        <title>Genomic Encyclopedia of Type Strains, Phase IV (KMG-IV): sequencing the most valuable type-strain genomes for metagenomic binning, comparative biology and taxonomic classification.</title>
        <authorList>
            <person name="Goeker M."/>
        </authorList>
    </citation>
    <scope>NUCLEOTIDE SEQUENCE [LARGE SCALE GENOMIC DNA]</scope>
    <source>
        <strain evidence="6 7">K24</strain>
    </source>
</reference>
<dbReference type="AlphaFoldDB" id="A0A4Q7N6S3"/>
<dbReference type="GO" id="GO:0018580">
    <property type="term" value="F:nitronate monooxygenase activity"/>
    <property type="evidence" value="ECO:0007669"/>
    <property type="project" value="InterPro"/>
</dbReference>
<dbReference type="RefSeq" id="WP_130362131.1">
    <property type="nucleotide sequence ID" value="NZ_SGXC01000004.1"/>
</dbReference>
<dbReference type="Pfam" id="PF03060">
    <property type="entry name" value="NMO"/>
    <property type="match status" value="1"/>
</dbReference>
<keyword evidence="7" id="KW-1185">Reference proteome</keyword>
<dbReference type="CDD" id="cd04730">
    <property type="entry name" value="NPD_like"/>
    <property type="match status" value="1"/>
</dbReference>
<gene>
    <name evidence="6" type="ORF">EV675_5806</name>
</gene>
<comment type="similarity">
    <text evidence="1">Belongs to the nitronate monooxygenase family. NMO class I subfamily.</text>
</comment>
<dbReference type="Proteomes" id="UP000292445">
    <property type="component" value="Unassembled WGS sequence"/>
</dbReference>
<evidence type="ECO:0000313" key="6">
    <source>
        <dbReference type="EMBL" id="RZS77080.1"/>
    </source>
</evidence>
<dbReference type="InterPro" id="IPR004136">
    <property type="entry name" value="NMO"/>
</dbReference>
<keyword evidence="5 6" id="KW-0503">Monooxygenase</keyword>
<comment type="caution">
    <text evidence="6">The sequence shown here is derived from an EMBL/GenBank/DDBJ whole genome shotgun (WGS) entry which is preliminary data.</text>
</comment>
<keyword evidence="4" id="KW-0560">Oxidoreductase</keyword>
<keyword evidence="2" id="KW-0285">Flavoprotein</keyword>
<evidence type="ECO:0000256" key="5">
    <source>
        <dbReference type="ARBA" id="ARBA00023033"/>
    </source>
</evidence>
<organism evidence="6 7">
    <name type="scientific">Pigmentiphaga kullae</name>
    <dbReference type="NCBI Taxonomy" id="151784"/>
    <lineage>
        <taxon>Bacteria</taxon>
        <taxon>Pseudomonadati</taxon>
        <taxon>Pseudomonadota</taxon>
        <taxon>Betaproteobacteria</taxon>
        <taxon>Burkholderiales</taxon>
        <taxon>Alcaligenaceae</taxon>
        <taxon>Pigmentiphaga</taxon>
    </lineage>
</organism>
<dbReference type="SUPFAM" id="SSF51412">
    <property type="entry name" value="Inosine monophosphate dehydrogenase (IMPDH)"/>
    <property type="match status" value="1"/>
</dbReference>
<dbReference type="PANTHER" id="PTHR42747:SF4">
    <property type="entry name" value="BLR1330 PROTEIN"/>
    <property type="match status" value="1"/>
</dbReference>
<dbReference type="InterPro" id="IPR013785">
    <property type="entry name" value="Aldolase_TIM"/>
</dbReference>
<dbReference type="Gene3D" id="3.20.20.70">
    <property type="entry name" value="Aldolase class I"/>
    <property type="match status" value="1"/>
</dbReference>
<sequence>MSFLAGLRLPVFAAPMFLVSGPELVIAAARAGIIGAFPNNNVRTSQDYGEWLRRISDALGPHGASGALPWAANLITHSTNTRLPGDLEQVRRFRPPIVITSLGSPRPVMETVHGYGGLVFADVIDLRLARKAAEAGVDGLVCVCAGAGGHTGRLSPFAFVSAVRACFDGYIVAGGGIADGWGIAGALAAGADFVYMGTRFLATEESIAAEAHKRMVADCGIGDLLVSDAITGTPASWLVPSLVQCGLDPANLPSPRERVYDSGRSKETRRWKDVWSAGQGLGAVRDIAPVAQVVDGLEDEFRAARTRFLALGRA</sequence>
<evidence type="ECO:0000256" key="4">
    <source>
        <dbReference type="ARBA" id="ARBA00023002"/>
    </source>
</evidence>
<dbReference type="EMBL" id="SGXC01000004">
    <property type="protein sequence ID" value="RZS77080.1"/>
    <property type="molecule type" value="Genomic_DNA"/>
</dbReference>
<name>A0A4Q7N6S3_9BURK</name>
<keyword evidence="3" id="KW-0288">FMN</keyword>
<evidence type="ECO:0000313" key="7">
    <source>
        <dbReference type="Proteomes" id="UP000292445"/>
    </source>
</evidence>
<protein>
    <submittedName>
        <fullName evidence="6">Nitronate monooxygenase</fullName>
    </submittedName>
</protein>
<proteinExistence type="inferred from homology"/>
<dbReference type="PANTHER" id="PTHR42747">
    <property type="entry name" value="NITRONATE MONOOXYGENASE-RELATED"/>
    <property type="match status" value="1"/>
</dbReference>
<evidence type="ECO:0000256" key="3">
    <source>
        <dbReference type="ARBA" id="ARBA00022643"/>
    </source>
</evidence>
<accession>A0A4Q7N6S3</accession>
<evidence type="ECO:0000256" key="2">
    <source>
        <dbReference type="ARBA" id="ARBA00022630"/>
    </source>
</evidence>
<dbReference type="OrthoDB" id="9778912at2"/>